<feature type="compositionally biased region" description="Basic and acidic residues" evidence="1">
    <location>
        <begin position="32"/>
        <end position="67"/>
    </location>
</feature>
<evidence type="ECO:0000313" key="2">
    <source>
        <dbReference type="Proteomes" id="UP000504609"/>
    </source>
</evidence>
<feature type="compositionally biased region" description="Basic and acidic residues" evidence="1">
    <location>
        <begin position="1"/>
        <end position="24"/>
    </location>
</feature>
<gene>
    <name evidence="3" type="primary">LOC111430649</name>
</gene>
<dbReference type="KEGG" id="cmos:111430649"/>
<feature type="compositionally biased region" description="Basic and acidic residues" evidence="1">
    <location>
        <begin position="132"/>
        <end position="153"/>
    </location>
</feature>
<protein>
    <submittedName>
        <fullName evidence="3">Uncharacterized protein LOC111430649</fullName>
    </submittedName>
</protein>
<evidence type="ECO:0000256" key="1">
    <source>
        <dbReference type="SAM" id="MobiDB-lite"/>
    </source>
</evidence>
<dbReference type="AlphaFoldDB" id="A0A6J1E9N7"/>
<feature type="region of interest" description="Disordered" evidence="1">
    <location>
        <begin position="1"/>
        <end position="197"/>
    </location>
</feature>
<evidence type="ECO:0000313" key="3">
    <source>
        <dbReference type="RefSeq" id="XP_022922750.1"/>
    </source>
</evidence>
<dbReference type="Proteomes" id="UP000504609">
    <property type="component" value="Unplaced"/>
</dbReference>
<dbReference type="PANTHER" id="PTHR36364:SF1">
    <property type="entry name" value="OS03G0203000 PROTEIN"/>
    <property type="match status" value="1"/>
</dbReference>
<dbReference type="PANTHER" id="PTHR36364">
    <property type="entry name" value="OS03G0203000 PROTEIN"/>
    <property type="match status" value="1"/>
</dbReference>
<reference evidence="3" key="1">
    <citation type="submission" date="2025-08" db="UniProtKB">
        <authorList>
            <consortium name="RefSeq"/>
        </authorList>
    </citation>
    <scope>IDENTIFICATION</scope>
    <source>
        <tissue evidence="3">Young leaves</tissue>
    </source>
</reference>
<sequence length="197" mass="22769">MSRREIRESDSNRHRSRFDGEPSPKRSRRDRKTLEEKLSRNSSSHVEDNKDRDQKHGLQHEGQDMIPHECSSPLDSKPEYGVSKGANRNSDRRDRGTKHSVNPTEVPRSRSYLQHVKRGNDGQVGRSFGRSATRERGWWKDSREKEKDNDRASGKATAYNSQQRDEMPQAVRDDSHRDESSKQEVDAPTSAWKKACI</sequence>
<feature type="compositionally biased region" description="Basic and acidic residues" evidence="1">
    <location>
        <begin position="163"/>
        <end position="185"/>
    </location>
</feature>
<proteinExistence type="predicted"/>
<dbReference type="RefSeq" id="XP_022922750.1">
    <property type="nucleotide sequence ID" value="XM_023066982.1"/>
</dbReference>
<dbReference type="GeneID" id="111430649"/>
<name>A0A6J1E9N7_CUCMO</name>
<organism evidence="2 3">
    <name type="scientific">Cucurbita moschata</name>
    <name type="common">Winter crookneck squash</name>
    <name type="synonym">Cucurbita pepo var. moschata</name>
    <dbReference type="NCBI Taxonomy" id="3662"/>
    <lineage>
        <taxon>Eukaryota</taxon>
        <taxon>Viridiplantae</taxon>
        <taxon>Streptophyta</taxon>
        <taxon>Embryophyta</taxon>
        <taxon>Tracheophyta</taxon>
        <taxon>Spermatophyta</taxon>
        <taxon>Magnoliopsida</taxon>
        <taxon>eudicotyledons</taxon>
        <taxon>Gunneridae</taxon>
        <taxon>Pentapetalae</taxon>
        <taxon>rosids</taxon>
        <taxon>fabids</taxon>
        <taxon>Cucurbitales</taxon>
        <taxon>Cucurbitaceae</taxon>
        <taxon>Cucurbiteae</taxon>
        <taxon>Cucurbita</taxon>
    </lineage>
</organism>
<accession>A0A6J1E9N7</accession>
<keyword evidence="2" id="KW-1185">Reference proteome</keyword>